<name>A0A849SRH0_UNCEI</name>
<evidence type="ECO:0000313" key="2">
    <source>
        <dbReference type="Proteomes" id="UP000580839"/>
    </source>
</evidence>
<dbReference type="EMBL" id="JABFRW010000205">
    <property type="protein sequence ID" value="NOT35597.1"/>
    <property type="molecule type" value="Genomic_DNA"/>
</dbReference>
<accession>A0A849SRH0</accession>
<gene>
    <name evidence="1" type="ORF">HOP12_15740</name>
</gene>
<proteinExistence type="predicted"/>
<evidence type="ECO:0000313" key="1">
    <source>
        <dbReference type="EMBL" id="NOT35597.1"/>
    </source>
</evidence>
<reference evidence="1 2" key="1">
    <citation type="submission" date="2020-04" db="EMBL/GenBank/DDBJ databases">
        <title>Metagenomic profiling of ammonia- and methane-oxidizing microorganisms in a Dutch drinking water treatment plant.</title>
        <authorList>
            <person name="Poghosyan L."/>
            <person name="Leucker S."/>
        </authorList>
    </citation>
    <scope>NUCLEOTIDE SEQUENCE [LARGE SCALE GENOMIC DNA]</scope>
    <source>
        <strain evidence="1">S-RSF-IL-03</strain>
    </source>
</reference>
<comment type="caution">
    <text evidence="1">The sequence shown here is derived from an EMBL/GenBank/DDBJ whole genome shotgun (WGS) entry which is preliminary data.</text>
</comment>
<evidence type="ECO:0008006" key="3">
    <source>
        <dbReference type="Google" id="ProtNLM"/>
    </source>
</evidence>
<protein>
    <recommendedName>
        <fullName evidence="3">Magnesium transporter MgtE intracellular domain-containing protein</fullName>
    </recommendedName>
</protein>
<sequence length="198" mass="19461">MKLVIFGVAGLVFGLAAGTGVTVMRAPKGGAIADSTHVAADSTAAAHGAAGATADAQATGHGVAGASGEAPASSGVTGANGLAEHAAAPVPLAWTPGSAPGADATAQTAGHASSVVIQTLHNTEGYAQVGRILGKMNPDDAVRILGFLSDDHVEGVLRSLGVRQAAVMMAQLPPERAASMSRRLIARPIEPPAAVTRP</sequence>
<dbReference type="SUPFAM" id="SSF158791">
    <property type="entry name" value="MgtE N-terminal domain-like"/>
    <property type="match status" value="1"/>
</dbReference>
<organism evidence="1 2">
    <name type="scientific">Eiseniibacteriota bacterium</name>
    <dbReference type="NCBI Taxonomy" id="2212470"/>
    <lineage>
        <taxon>Bacteria</taxon>
        <taxon>Candidatus Eiseniibacteriota</taxon>
    </lineage>
</organism>
<dbReference type="AlphaFoldDB" id="A0A849SRH0"/>
<dbReference type="Proteomes" id="UP000580839">
    <property type="component" value="Unassembled WGS sequence"/>
</dbReference>